<reference evidence="1" key="1">
    <citation type="submission" date="2018-02" db="EMBL/GenBank/DDBJ databases">
        <title>Rhizophora mucronata_Transcriptome.</title>
        <authorList>
            <person name="Meera S.P."/>
            <person name="Sreeshan A."/>
            <person name="Augustine A."/>
        </authorList>
    </citation>
    <scope>NUCLEOTIDE SEQUENCE</scope>
    <source>
        <tissue evidence="1">Leaf</tissue>
    </source>
</reference>
<accession>A0A2P2LTM8</accession>
<protein>
    <submittedName>
        <fullName evidence="1">Uncharacterized protein</fullName>
    </submittedName>
</protein>
<organism evidence="1">
    <name type="scientific">Rhizophora mucronata</name>
    <name type="common">Asiatic mangrove</name>
    <dbReference type="NCBI Taxonomy" id="61149"/>
    <lineage>
        <taxon>Eukaryota</taxon>
        <taxon>Viridiplantae</taxon>
        <taxon>Streptophyta</taxon>
        <taxon>Embryophyta</taxon>
        <taxon>Tracheophyta</taxon>
        <taxon>Spermatophyta</taxon>
        <taxon>Magnoliopsida</taxon>
        <taxon>eudicotyledons</taxon>
        <taxon>Gunneridae</taxon>
        <taxon>Pentapetalae</taxon>
        <taxon>rosids</taxon>
        <taxon>fabids</taxon>
        <taxon>Malpighiales</taxon>
        <taxon>Rhizophoraceae</taxon>
        <taxon>Rhizophora</taxon>
    </lineage>
</organism>
<dbReference type="AlphaFoldDB" id="A0A2P2LTM8"/>
<proteinExistence type="predicted"/>
<sequence length="36" mass="4397">MKNKVKELRAEIGRFYIRPTNLAKSYQTQSWMRNTH</sequence>
<evidence type="ECO:0000313" key="1">
    <source>
        <dbReference type="EMBL" id="MBX21324.1"/>
    </source>
</evidence>
<dbReference type="EMBL" id="GGEC01040840">
    <property type="protein sequence ID" value="MBX21324.1"/>
    <property type="molecule type" value="Transcribed_RNA"/>
</dbReference>
<name>A0A2P2LTM8_RHIMU</name>